<proteinExistence type="predicted"/>
<sequence>MSNQEAVSEHGECPICHGLMVEFYKVPVEITEILEDGSEKKHIEQHEVARPCPRCTVQLQAGANTGIPAQFQDAEIEKFDFGIYGVDLSKLRKIIKSYCEQFEMVKESGKGLYLWSATAGSGKTYLSCCILRTLILQSGIQGRFVTAVDYLAAVGKSYEKGRERGETDPSAVYRTCSVLVLDDLGTQKNGEWQEQELFRLIDTRLNNGLVTLITSNLPPENLNLNFRIVDRVLKSSIILQMPEVSVRRAQAEREQEKFLSKLLEGGA</sequence>
<evidence type="ECO:0000313" key="3">
    <source>
        <dbReference type="Proteomes" id="UP001198220"/>
    </source>
</evidence>
<dbReference type="EMBL" id="JAJEPS010000002">
    <property type="protein sequence ID" value="MCC2125299.1"/>
    <property type="molecule type" value="Genomic_DNA"/>
</dbReference>
<feature type="domain" description="IstB-like ATP-binding" evidence="1">
    <location>
        <begin position="118"/>
        <end position="247"/>
    </location>
</feature>
<evidence type="ECO:0000313" key="2">
    <source>
        <dbReference type="EMBL" id="MCC2125299.1"/>
    </source>
</evidence>
<comment type="caution">
    <text evidence="2">The sequence shown here is derived from an EMBL/GenBank/DDBJ whole genome shotgun (WGS) entry which is preliminary data.</text>
</comment>
<keyword evidence="2" id="KW-0067">ATP-binding</keyword>
<keyword evidence="2" id="KW-0547">Nucleotide-binding</keyword>
<dbReference type="PANTHER" id="PTHR30050">
    <property type="entry name" value="CHROMOSOMAL REPLICATION INITIATOR PROTEIN DNAA"/>
    <property type="match status" value="1"/>
</dbReference>
<dbReference type="Proteomes" id="UP001198220">
    <property type="component" value="Unassembled WGS sequence"/>
</dbReference>
<name>A0AAE3DBF7_9FIRM</name>
<protein>
    <submittedName>
        <fullName evidence="2">ATP-binding protein</fullName>
    </submittedName>
</protein>
<gene>
    <name evidence="2" type="ORF">LKD36_03790</name>
</gene>
<organism evidence="2 3">
    <name type="scientific">Hominiventricola filiformis</name>
    <dbReference type="NCBI Taxonomy" id="2885352"/>
    <lineage>
        <taxon>Bacteria</taxon>
        <taxon>Bacillati</taxon>
        <taxon>Bacillota</taxon>
        <taxon>Clostridia</taxon>
        <taxon>Lachnospirales</taxon>
        <taxon>Lachnospiraceae</taxon>
        <taxon>Hominiventricola</taxon>
    </lineage>
</organism>
<dbReference type="InterPro" id="IPR002611">
    <property type="entry name" value="IstB_ATP-bd"/>
</dbReference>
<dbReference type="GO" id="GO:0006260">
    <property type="term" value="P:DNA replication"/>
    <property type="evidence" value="ECO:0007669"/>
    <property type="project" value="TreeGrafter"/>
</dbReference>
<dbReference type="SUPFAM" id="SSF52540">
    <property type="entry name" value="P-loop containing nucleoside triphosphate hydrolases"/>
    <property type="match status" value="1"/>
</dbReference>
<accession>A0AAE3DBF7</accession>
<dbReference type="AlphaFoldDB" id="A0AAE3DBF7"/>
<dbReference type="PANTHER" id="PTHR30050:SF4">
    <property type="entry name" value="ATP-BINDING PROTEIN RV3427C IN INSERTION SEQUENCE-RELATED"/>
    <property type="match status" value="1"/>
</dbReference>
<dbReference type="Gene3D" id="3.40.50.300">
    <property type="entry name" value="P-loop containing nucleotide triphosphate hydrolases"/>
    <property type="match status" value="1"/>
</dbReference>
<dbReference type="GO" id="GO:0005524">
    <property type="term" value="F:ATP binding"/>
    <property type="evidence" value="ECO:0007669"/>
    <property type="project" value="UniProtKB-KW"/>
</dbReference>
<dbReference type="InterPro" id="IPR027417">
    <property type="entry name" value="P-loop_NTPase"/>
</dbReference>
<dbReference type="Pfam" id="PF01695">
    <property type="entry name" value="IstB_IS21"/>
    <property type="match status" value="1"/>
</dbReference>
<dbReference type="RefSeq" id="WP_308458755.1">
    <property type="nucleotide sequence ID" value="NZ_JAJEPS010000002.1"/>
</dbReference>
<reference evidence="2 3" key="1">
    <citation type="submission" date="2021-10" db="EMBL/GenBank/DDBJ databases">
        <title>Anaerobic single-cell dispensing facilitates the cultivation of human gut bacteria.</title>
        <authorList>
            <person name="Afrizal A."/>
        </authorList>
    </citation>
    <scope>NUCLEOTIDE SEQUENCE [LARGE SCALE GENOMIC DNA]</scope>
    <source>
        <strain evidence="2 3">CLA-AA-H276</strain>
    </source>
</reference>
<evidence type="ECO:0000259" key="1">
    <source>
        <dbReference type="Pfam" id="PF01695"/>
    </source>
</evidence>
<keyword evidence="3" id="KW-1185">Reference proteome</keyword>